<reference evidence="1 2" key="1">
    <citation type="submission" date="2017-04" db="EMBL/GenBank/DDBJ databases">
        <title>Draft genome of the yeast Clavispora lusitaniae type strain CBS 6936.</title>
        <authorList>
            <person name="Durrens P."/>
            <person name="Klopp C."/>
            <person name="Biteau N."/>
            <person name="Fitton-Ouhabi V."/>
            <person name="Dementhon K."/>
            <person name="Accoceberry I."/>
            <person name="Sherman D.J."/>
            <person name="Noel T."/>
        </authorList>
    </citation>
    <scope>NUCLEOTIDE SEQUENCE [LARGE SCALE GENOMIC DNA]</scope>
    <source>
        <strain evidence="1 2">CBS 6936</strain>
    </source>
</reference>
<dbReference type="AlphaFoldDB" id="A0AA91PXV9"/>
<comment type="caution">
    <text evidence="1">The sequence shown here is derived from an EMBL/GenBank/DDBJ whole genome shotgun (WGS) entry which is preliminary data.</text>
</comment>
<evidence type="ECO:0000313" key="2">
    <source>
        <dbReference type="Proteomes" id="UP000195602"/>
    </source>
</evidence>
<evidence type="ECO:0000313" key="1">
    <source>
        <dbReference type="EMBL" id="OVF06973.1"/>
    </source>
</evidence>
<sequence>MRSLPPPRITKKRRWRRFKRYVKNAFSQQYWRPSVDTKSNRARRVKRTASRFKTASILGKIASSMVPGRRVHVSLNM</sequence>
<proteinExistence type="predicted"/>
<name>A0AA91PXV9_CLALS</name>
<organism evidence="1 2">
    <name type="scientific">Clavispora lusitaniae</name>
    <name type="common">Candida lusitaniae</name>
    <dbReference type="NCBI Taxonomy" id="36911"/>
    <lineage>
        <taxon>Eukaryota</taxon>
        <taxon>Fungi</taxon>
        <taxon>Dikarya</taxon>
        <taxon>Ascomycota</taxon>
        <taxon>Saccharomycotina</taxon>
        <taxon>Pichiomycetes</taxon>
        <taxon>Metschnikowiaceae</taxon>
        <taxon>Clavispora</taxon>
    </lineage>
</organism>
<protein>
    <submittedName>
        <fullName evidence="1">Uncharacterized protein</fullName>
    </submittedName>
</protein>
<dbReference type="KEGG" id="clus:A9F13_16g00726"/>
<accession>A0AA91PXV9</accession>
<gene>
    <name evidence="1" type="ORF">A9F13_16g00726</name>
</gene>
<dbReference type="Proteomes" id="UP000195602">
    <property type="component" value="Unassembled WGS sequence"/>
</dbReference>
<dbReference type="EMBL" id="LYUB02000016">
    <property type="protein sequence ID" value="OVF06973.1"/>
    <property type="molecule type" value="Genomic_DNA"/>
</dbReference>